<evidence type="ECO:0000313" key="1">
    <source>
        <dbReference type="EMBL" id="TWI98778.1"/>
    </source>
</evidence>
<evidence type="ECO:0000313" key="2">
    <source>
        <dbReference type="Proteomes" id="UP000317010"/>
    </source>
</evidence>
<accession>A0A562TZR3</accession>
<name>A0A562TZR3_9SPHI</name>
<protein>
    <submittedName>
        <fullName evidence="1">Uncharacterized protein</fullName>
    </submittedName>
</protein>
<comment type="caution">
    <text evidence="1">The sequence shown here is derived from an EMBL/GenBank/DDBJ whole genome shotgun (WGS) entry which is preliminary data.</text>
</comment>
<organism evidence="1 2">
    <name type="scientific">Mucilaginibacter frigoritolerans</name>
    <dbReference type="NCBI Taxonomy" id="652788"/>
    <lineage>
        <taxon>Bacteria</taxon>
        <taxon>Pseudomonadati</taxon>
        <taxon>Bacteroidota</taxon>
        <taxon>Sphingobacteriia</taxon>
        <taxon>Sphingobacteriales</taxon>
        <taxon>Sphingobacteriaceae</taxon>
        <taxon>Mucilaginibacter</taxon>
    </lineage>
</organism>
<keyword evidence="2" id="KW-1185">Reference proteome</keyword>
<dbReference type="AlphaFoldDB" id="A0A562TZR3"/>
<sequence>MLLLFVVVIILIFFGLYKRKSIAEKAVRWHFNGPVENVRYDVKRYPWVVINGTEFNLYYTVWDFNVKINKGDTLIKDTGDTRIKLIRQGTHDTISFNKRINLAGR</sequence>
<proteinExistence type="predicted"/>
<reference evidence="1 2" key="1">
    <citation type="submission" date="2019-07" db="EMBL/GenBank/DDBJ databases">
        <title>Genomic Encyclopedia of Archaeal and Bacterial Type Strains, Phase II (KMG-II): from individual species to whole genera.</title>
        <authorList>
            <person name="Goeker M."/>
        </authorList>
    </citation>
    <scope>NUCLEOTIDE SEQUENCE [LARGE SCALE GENOMIC DNA]</scope>
    <source>
        <strain evidence="1 2">ATCC BAA-1854</strain>
    </source>
</reference>
<gene>
    <name evidence="1" type="ORF">JN11_02966</name>
</gene>
<dbReference type="Proteomes" id="UP000317010">
    <property type="component" value="Unassembled WGS sequence"/>
</dbReference>
<dbReference type="EMBL" id="VLLI01000008">
    <property type="protein sequence ID" value="TWI98778.1"/>
    <property type="molecule type" value="Genomic_DNA"/>
</dbReference>